<gene>
    <name evidence="3" type="ORF">MNBD_PLANCTO03-1313</name>
</gene>
<dbReference type="InterPro" id="IPR035901">
    <property type="entry name" value="GIY-YIG_endonuc_sf"/>
</dbReference>
<feature type="compositionally biased region" description="Basic and acidic residues" evidence="1">
    <location>
        <begin position="112"/>
        <end position="122"/>
    </location>
</feature>
<protein>
    <recommendedName>
        <fullName evidence="2">GIY-YIG domain-containing protein</fullName>
    </recommendedName>
</protein>
<evidence type="ECO:0000256" key="1">
    <source>
        <dbReference type="SAM" id="MobiDB-lite"/>
    </source>
</evidence>
<dbReference type="Pfam" id="PF09517">
    <property type="entry name" value="RE_Eco29kI"/>
    <property type="match status" value="1"/>
</dbReference>
<evidence type="ECO:0000313" key="3">
    <source>
        <dbReference type="EMBL" id="VAX39477.1"/>
    </source>
</evidence>
<dbReference type="Gene3D" id="3.40.1440.10">
    <property type="entry name" value="GIY-YIG endonuclease"/>
    <property type="match status" value="1"/>
</dbReference>
<dbReference type="PROSITE" id="PS50164">
    <property type="entry name" value="GIY_YIG"/>
    <property type="match status" value="1"/>
</dbReference>
<feature type="region of interest" description="Disordered" evidence="1">
    <location>
        <begin position="92"/>
        <end position="122"/>
    </location>
</feature>
<accession>A0A3B1E7C6</accession>
<name>A0A3B1E7C6_9ZZZZ</name>
<dbReference type="AlphaFoldDB" id="A0A3B1E7C6"/>
<organism evidence="3">
    <name type="scientific">hydrothermal vent metagenome</name>
    <dbReference type="NCBI Taxonomy" id="652676"/>
    <lineage>
        <taxon>unclassified sequences</taxon>
        <taxon>metagenomes</taxon>
        <taxon>ecological metagenomes</taxon>
    </lineage>
</organism>
<reference evidence="3" key="1">
    <citation type="submission" date="2018-06" db="EMBL/GenBank/DDBJ databases">
        <authorList>
            <person name="Zhirakovskaya E."/>
        </authorList>
    </citation>
    <scope>NUCLEOTIDE SEQUENCE</scope>
</reference>
<dbReference type="SUPFAM" id="SSF82771">
    <property type="entry name" value="GIY-YIG endonuclease"/>
    <property type="match status" value="1"/>
</dbReference>
<evidence type="ECO:0000259" key="2">
    <source>
        <dbReference type="PROSITE" id="PS50164"/>
    </source>
</evidence>
<proteinExistence type="predicted"/>
<dbReference type="EMBL" id="UOGK01000248">
    <property type="protein sequence ID" value="VAX39477.1"/>
    <property type="molecule type" value="Genomic_DNA"/>
</dbReference>
<feature type="domain" description="GIY-YIG" evidence="2">
    <location>
        <begin position="11"/>
        <end position="93"/>
    </location>
</feature>
<dbReference type="InterPro" id="IPR018575">
    <property type="entry name" value="Restrct_endonuc_II_Eco29kI"/>
</dbReference>
<sequence length="122" mass="14003">MLTLAKGIGPPSSGIYALYHEEQLVYIGKASKGTTKSKRTLRSRLNEHCTKIDKRQNISCEMMQCRYLVFNSEWWVFAAEYALMAHYRPEWNESGFGSKTPGKGRPGTGRVSRWDDLFPRKP</sequence>
<dbReference type="InterPro" id="IPR000305">
    <property type="entry name" value="GIY-YIG_endonuc"/>
</dbReference>